<dbReference type="EMBL" id="MU857639">
    <property type="protein sequence ID" value="KAK4248305.1"/>
    <property type="molecule type" value="Genomic_DNA"/>
</dbReference>
<reference evidence="7" key="1">
    <citation type="journal article" date="2023" name="Mol. Phylogenet. Evol.">
        <title>Genome-scale phylogeny and comparative genomics of the fungal order Sordariales.</title>
        <authorList>
            <person name="Hensen N."/>
            <person name="Bonometti L."/>
            <person name="Westerberg I."/>
            <person name="Brannstrom I.O."/>
            <person name="Guillou S."/>
            <person name="Cros-Aarteil S."/>
            <person name="Calhoun S."/>
            <person name="Haridas S."/>
            <person name="Kuo A."/>
            <person name="Mondo S."/>
            <person name="Pangilinan J."/>
            <person name="Riley R."/>
            <person name="LaButti K."/>
            <person name="Andreopoulos B."/>
            <person name="Lipzen A."/>
            <person name="Chen C."/>
            <person name="Yan M."/>
            <person name="Daum C."/>
            <person name="Ng V."/>
            <person name="Clum A."/>
            <person name="Steindorff A."/>
            <person name="Ohm R.A."/>
            <person name="Martin F."/>
            <person name="Silar P."/>
            <person name="Natvig D.O."/>
            <person name="Lalanne C."/>
            <person name="Gautier V."/>
            <person name="Ament-Velasquez S.L."/>
            <person name="Kruys A."/>
            <person name="Hutchinson M.I."/>
            <person name="Powell A.J."/>
            <person name="Barry K."/>
            <person name="Miller A.N."/>
            <person name="Grigoriev I.V."/>
            <person name="Debuchy R."/>
            <person name="Gladieux P."/>
            <person name="Hiltunen Thoren M."/>
            <person name="Johannesson H."/>
        </authorList>
    </citation>
    <scope>NUCLEOTIDE SEQUENCE</scope>
    <source>
        <strain evidence="7">CBS 359.72</strain>
    </source>
</reference>
<evidence type="ECO:0000256" key="1">
    <source>
        <dbReference type="ARBA" id="ARBA00004123"/>
    </source>
</evidence>
<dbReference type="PROSITE" id="PS50166">
    <property type="entry name" value="IMPORTIN_B_NT"/>
    <property type="match status" value="1"/>
</dbReference>
<dbReference type="InterPro" id="IPR011989">
    <property type="entry name" value="ARM-like"/>
</dbReference>
<keyword evidence="4" id="KW-0539">Nucleus</keyword>
<proteinExistence type="predicted"/>
<dbReference type="InterPro" id="IPR001494">
    <property type="entry name" value="Importin-beta_N"/>
</dbReference>
<gene>
    <name evidence="7" type="ORF">C7999DRAFT_31211</name>
</gene>
<dbReference type="InterPro" id="IPR016024">
    <property type="entry name" value="ARM-type_fold"/>
</dbReference>
<feature type="region of interest" description="Disordered" evidence="5">
    <location>
        <begin position="942"/>
        <end position="970"/>
    </location>
</feature>
<evidence type="ECO:0000256" key="5">
    <source>
        <dbReference type="SAM" id="MobiDB-lite"/>
    </source>
</evidence>
<feature type="compositionally biased region" description="Acidic residues" evidence="5">
    <location>
        <begin position="948"/>
        <end position="970"/>
    </location>
</feature>
<dbReference type="Pfam" id="PF03810">
    <property type="entry name" value="IBN_N"/>
    <property type="match status" value="1"/>
</dbReference>
<evidence type="ECO:0000256" key="4">
    <source>
        <dbReference type="ARBA" id="ARBA00023242"/>
    </source>
</evidence>
<evidence type="ECO:0000256" key="3">
    <source>
        <dbReference type="ARBA" id="ARBA00022927"/>
    </source>
</evidence>
<comment type="caution">
    <text evidence="7">The sequence shown here is derived from an EMBL/GenBank/DDBJ whole genome shotgun (WGS) entry which is preliminary data.</text>
</comment>
<evidence type="ECO:0000256" key="2">
    <source>
        <dbReference type="ARBA" id="ARBA00022448"/>
    </source>
</evidence>
<comment type="subcellular location">
    <subcellularLocation>
        <location evidence="1">Nucleus</location>
    </subcellularLocation>
</comment>
<sequence length="1038" mass="114806">MDEHLAQLLANTHDKEEGPRKQAEIDLLHAQRNTEFPLSLARIGVHTGAPVQIRQSALTYLRKFIEKNWAPDDAGSGPQIPVDDSTKDYLRNIILELVLSPEDERKVKVAASYVVSKIAVADFPHRWPALLPSVLGIMPTGTDAQLHGALRILQDLVEESLTDEQFFSVARDIIKACYDVALNENRKQTHRSLAVLVFRSCFDLMDIVKEDHKKEVKTFAEQVLSGWLPFLEQVIKAPLPPVLENSGSQPENWYGPIALKDQAVKTLIKIRSVFASLLLPQSVALFTATWEELSRLVPSHQALFINSDAQSRLEDIDGLPFTLDFLVLDELDFLNQCIRAPPVQKQLEAEVKSRGAVHDTPWVLDLMNLLVSYSQITQEEEGLWDIDVSLYLADETSVSSNYTARTACGDLVIKLGEWLDRAALEGLFAYTKNLFSGEGSSWQKQEAALYLFNSILNDFQDCEKTVPPEIANAYLELVTYAVNRQDEAMLRARGYLVAGTLAQVYQPALGLLDKVIDAITSDDSELVQVAGVKAVEGFIRGGVPADRQVSIIVAIQRFLEAKDLSELEDADDLLVTLLETLRTAISMDTRIAIQPDSKAIDLLFLIAKHGAANFHVTLIVCETFEDIARTFKDNEGPLKDMEHPRLYAALCSKVLPSITGTFDVANLTQDDPLVTLAAELLSLLVQYGSEPLPEGFIAATLPRLHHLLMTSSEGDILRPGSEAVKYILMHDHKQVFSWQDENGRSGLEVCLRIIDRLLGPNIEDTAASEVGGLAAELVEKAGHERLGPFLPQLLQAVATRLDTAQAAPFIQSLILVFARLSLVGAQDVVNFLSDIQINGQAGLQVVLSKWLENSVNFAGYDEIRQNVIALSKLYSLNDSRLAQTMVKGDLIIANTDRIMTRSRAKLNPDRYTIIPAPLKILKVLIEELVSASGMQAASNMAAAAATELADEDEDGGDGDNDGWEDEPDDTLDLALGSTKSDLMGWIEGGNSSRQRDDETQAYLIDFFMRADAENIADFRNWCGMLTDDEKRKVKEAAQ</sequence>
<dbReference type="Gene3D" id="1.25.10.10">
    <property type="entry name" value="Leucine-rich Repeat Variant"/>
    <property type="match status" value="1"/>
</dbReference>
<name>A0AAN7CUR7_9PEZI</name>
<dbReference type="SMART" id="SM00913">
    <property type="entry name" value="IBN_N"/>
    <property type="match status" value="1"/>
</dbReference>
<protein>
    <submittedName>
        <fullName evidence="7">Armadillo-type protein</fullName>
    </submittedName>
</protein>
<evidence type="ECO:0000313" key="8">
    <source>
        <dbReference type="Proteomes" id="UP001303647"/>
    </source>
</evidence>
<dbReference type="GO" id="GO:0005635">
    <property type="term" value="C:nuclear envelope"/>
    <property type="evidence" value="ECO:0007669"/>
    <property type="project" value="TreeGrafter"/>
</dbReference>
<evidence type="ECO:0000313" key="7">
    <source>
        <dbReference type="EMBL" id="KAK4248305.1"/>
    </source>
</evidence>
<reference evidence="7" key="2">
    <citation type="submission" date="2023-05" db="EMBL/GenBank/DDBJ databases">
        <authorList>
            <consortium name="Lawrence Berkeley National Laboratory"/>
            <person name="Steindorff A."/>
            <person name="Hensen N."/>
            <person name="Bonometti L."/>
            <person name="Westerberg I."/>
            <person name="Brannstrom I.O."/>
            <person name="Guillou S."/>
            <person name="Cros-Aarteil S."/>
            <person name="Calhoun S."/>
            <person name="Haridas S."/>
            <person name="Kuo A."/>
            <person name="Mondo S."/>
            <person name="Pangilinan J."/>
            <person name="Riley R."/>
            <person name="Labutti K."/>
            <person name="Andreopoulos B."/>
            <person name="Lipzen A."/>
            <person name="Chen C."/>
            <person name="Yanf M."/>
            <person name="Daum C."/>
            <person name="Ng V."/>
            <person name="Clum A."/>
            <person name="Ohm R."/>
            <person name="Martin F."/>
            <person name="Silar P."/>
            <person name="Natvig D."/>
            <person name="Lalanne C."/>
            <person name="Gautier V."/>
            <person name="Ament-Velasquez S.L."/>
            <person name="Kruys A."/>
            <person name="Hutchinson M.I."/>
            <person name="Powell A.J."/>
            <person name="Barry K."/>
            <person name="Miller A.N."/>
            <person name="Grigoriev I.V."/>
            <person name="Debuchy R."/>
            <person name="Gladieux P."/>
            <person name="Thoren M.H."/>
            <person name="Johannesson H."/>
        </authorList>
    </citation>
    <scope>NUCLEOTIDE SEQUENCE</scope>
    <source>
        <strain evidence="7">CBS 359.72</strain>
    </source>
</reference>
<keyword evidence="8" id="KW-1185">Reference proteome</keyword>
<dbReference type="PANTHER" id="PTHR10997">
    <property type="entry name" value="IMPORTIN-7, 8, 11"/>
    <property type="match status" value="1"/>
</dbReference>
<evidence type="ECO:0000259" key="6">
    <source>
        <dbReference type="PROSITE" id="PS50166"/>
    </source>
</evidence>
<dbReference type="GO" id="GO:0005829">
    <property type="term" value="C:cytosol"/>
    <property type="evidence" value="ECO:0007669"/>
    <property type="project" value="TreeGrafter"/>
</dbReference>
<dbReference type="InterPro" id="IPR056840">
    <property type="entry name" value="HEAT_IPO9_central"/>
</dbReference>
<keyword evidence="3" id="KW-0653">Protein transport</keyword>
<dbReference type="AlphaFoldDB" id="A0AAN7CUR7"/>
<dbReference type="GO" id="GO:0006606">
    <property type="term" value="P:protein import into nucleus"/>
    <property type="evidence" value="ECO:0007669"/>
    <property type="project" value="TreeGrafter"/>
</dbReference>
<dbReference type="Proteomes" id="UP001303647">
    <property type="component" value="Unassembled WGS sequence"/>
</dbReference>
<dbReference type="FunFam" id="1.25.10.10:FF:000373">
    <property type="entry name" value="Importin beta-5 subunit, putative"/>
    <property type="match status" value="1"/>
</dbReference>
<organism evidence="7 8">
    <name type="scientific">Corynascus novoguineensis</name>
    <dbReference type="NCBI Taxonomy" id="1126955"/>
    <lineage>
        <taxon>Eukaryota</taxon>
        <taxon>Fungi</taxon>
        <taxon>Dikarya</taxon>
        <taxon>Ascomycota</taxon>
        <taxon>Pezizomycotina</taxon>
        <taxon>Sordariomycetes</taxon>
        <taxon>Sordariomycetidae</taxon>
        <taxon>Sordariales</taxon>
        <taxon>Chaetomiaceae</taxon>
        <taxon>Corynascus</taxon>
    </lineage>
</organism>
<dbReference type="GO" id="GO:0031267">
    <property type="term" value="F:small GTPase binding"/>
    <property type="evidence" value="ECO:0007669"/>
    <property type="project" value="InterPro"/>
</dbReference>
<keyword evidence="2" id="KW-0813">Transport</keyword>
<accession>A0AAN7CUR7</accession>
<dbReference type="PANTHER" id="PTHR10997:SF9">
    <property type="entry name" value="IMPORTIN-9"/>
    <property type="match status" value="1"/>
</dbReference>
<feature type="domain" description="Importin N-terminal" evidence="6">
    <location>
        <begin position="23"/>
        <end position="100"/>
    </location>
</feature>
<dbReference type="Pfam" id="PF25018">
    <property type="entry name" value="HEAT_IPO9_c"/>
    <property type="match status" value="1"/>
</dbReference>
<dbReference type="SUPFAM" id="SSF48371">
    <property type="entry name" value="ARM repeat"/>
    <property type="match status" value="1"/>
</dbReference>